<reference evidence="2" key="1">
    <citation type="journal article" date="2021" name="PeerJ">
        <title>Extensive microbial diversity within the chicken gut microbiome revealed by metagenomics and culture.</title>
        <authorList>
            <person name="Gilroy R."/>
            <person name="Ravi A."/>
            <person name="Getino M."/>
            <person name="Pursley I."/>
            <person name="Horton D.L."/>
            <person name="Alikhan N.F."/>
            <person name="Baker D."/>
            <person name="Gharbi K."/>
            <person name="Hall N."/>
            <person name="Watson M."/>
            <person name="Adriaenssens E.M."/>
            <person name="Foster-Nyarko E."/>
            <person name="Jarju S."/>
            <person name="Secka A."/>
            <person name="Antonio M."/>
            <person name="Oren A."/>
            <person name="Chaudhuri R.R."/>
            <person name="La Ragione R."/>
            <person name="Hildebrand F."/>
            <person name="Pallen M.J."/>
        </authorList>
    </citation>
    <scope>NUCLEOTIDE SEQUENCE</scope>
    <source>
        <strain evidence="2">378</strain>
    </source>
</reference>
<keyword evidence="2" id="KW-0808">Transferase</keyword>
<accession>A0A948WZI3</accession>
<dbReference type="InterPro" id="IPR006342">
    <property type="entry name" value="FkbM_mtfrase"/>
</dbReference>
<dbReference type="SUPFAM" id="SSF53335">
    <property type="entry name" value="S-adenosyl-L-methionine-dependent methyltransferases"/>
    <property type="match status" value="1"/>
</dbReference>
<dbReference type="AlphaFoldDB" id="A0A948WZI3"/>
<dbReference type="GO" id="GO:0032259">
    <property type="term" value="P:methylation"/>
    <property type="evidence" value="ECO:0007669"/>
    <property type="project" value="UniProtKB-KW"/>
</dbReference>
<reference evidence="2" key="2">
    <citation type="submission" date="2021-04" db="EMBL/GenBank/DDBJ databases">
        <authorList>
            <person name="Gilroy R."/>
        </authorList>
    </citation>
    <scope>NUCLEOTIDE SEQUENCE</scope>
    <source>
        <strain evidence="2">378</strain>
    </source>
</reference>
<dbReference type="PANTHER" id="PTHR34203">
    <property type="entry name" value="METHYLTRANSFERASE, FKBM FAMILY PROTEIN"/>
    <property type="match status" value="1"/>
</dbReference>
<sequence length="318" mass="36330">MSANASTSPAINLMNEVQTAFEHHLVTLQAQARDPFLAHAPELQACFDLLCDDASKRYYATELVFLMMRTIKPEFAAEISPFQPQDWLAHAQRWNQLVADPKAKIPRNMTCIDQEHKYLLNMLVTTFVCEQYKYAPFVQVEKGEIFLDCGACFGDTALWAYYNGAKKVYSFEPSPSNFPYLQQNLKSQGYDAERCFPYAVGEKEEELFFAAAPGMAGASAINEHGNVKVRCVKLDDFLKEQKIKPTFIKFDIEGAEMGALRGARETITKLKPKMAVCLYHKISDMWEIPLLLKEMVPDYKFYCRKNNVQNEFILYATV</sequence>
<dbReference type="NCBIfam" id="TIGR01444">
    <property type="entry name" value="fkbM_fam"/>
    <property type="match status" value="1"/>
</dbReference>
<organism evidence="2 3">
    <name type="scientific">Candidatus Anaerobiospirillum pullicola</name>
    <dbReference type="NCBI Taxonomy" id="2838451"/>
    <lineage>
        <taxon>Bacteria</taxon>
        <taxon>Pseudomonadati</taxon>
        <taxon>Pseudomonadota</taxon>
        <taxon>Gammaproteobacteria</taxon>
        <taxon>Aeromonadales</taxon>
        <taxon>Succinivibrionaceae</taxon>
        <taxon>Anaerobiospirillum</taxon>
    </lineage>
</organism>
<dbReference type="PANTHER" id="PTHR34203:SF15">
    <property type="entry name" value="SLL1173 PROTEIN"/>
    <property type="match status" value="1"/>
</dbReference>
<dbReference type="EMBL" id="JAHLFE010000140">
    <property type="protein sequence ID" value="MBU3844587.1"/>
    <property type="molecule type" value="Genomic_DNA"/>
</dbReference>
<dbReference type="InterPro" id="IPR052514">
    <property type="entry name" value="SAM-dependent_MTase"/>
</dbReference>
<dbReference type="Gene3D" id="3.40.50.150">
    <property type="entry name" value="Vaccinia Virus protein VP39"/>
    <property type="match status" value="1"/>
</dbReference>
<dbReference type="Proteomes" id="UP000733611">
    <property type="component" value="Unassembled WGS sequence"/>
</dbReference>
<proteinExistence type="predicted"/>
<keyword evidence="2" id="KW-0489">Methyltransferase</keyword>
<comment type="caution">
    <text evidence="2">The sequence shown here is derived from an EMBL/GenBank/DDBJ whole genome shotgun (WGS) entry which is preliminary data.</text>
</comment>
<dbReference type="GO" id="GO:0008168">
    <property type="term" value="F:methyltransferase activity"/>
    <property type="evidence" value="ECO:0007669"/>
    <property type="project" value="UniProtKB-KW"/>
</dbReference>
<name>A0A948WZI3_9GAMM</name>
<gene>
    <name evidence="2" type="ORF">H9847_06950</name>
</gene>
<evidence type="ECO:0000313" key="2">
    <source>
        <dbReference type="EMBL" id="MBU3844587.1"/>
    </source>
</evidence>
<dbReference type="Pfam" id="PF05050">
    <property type="entry name" value="Methyltransf_21"/>
    <property type="match status" value="1"/>
</dbReference>
<evidence type="ECO:0000313" key="3">
    <source>
        <dbReference type="Proteomes" id="UP000733611"/>
    </source>
</evidence>
<protein>
    <submittedName>
        <fullName evidence="2">FkbM family methyltransferase</fullName>
    </submittedName>
</protein>
<feature type="domain" description="Methyltransferase FkbM" evidence="1">
    <location>
        <begin position="148"/>
        <end position="281"/>
    </location>
</feature>
<dbReference type="InterPro" id="IPR029063">
    <property type="entry name" value="SAM-dependent_MTases_sf"/>
</dbReference>
<evidence type="ECO:0000259" key="1">
    <source>
        <dbReference type="Pfam" id="PF05050"/>
    </source>
</evidence>